<dbReference type="InterPro" id="IPR013923">
    <property type="entry name" value="Autophagy-rel_prot_16_dom"/>
</dbReference>
<dbReference type="InterPro" id="IPR045160">
    <property type="entry name" value="ATG16"/>
</dbReference>
<reference evidence="8 9" key="1">
    <citation type="journal article" date="2011" name="J. Gen. Appl. Microbiol.">
        <title>Draft genome sequencing of the enigmatic yeast Saitoella complicata.</title>
        <authorList>
            <person name="Nishida H."/>
            <person name="Hamamoto M."/>
            <person name="Sugiyama J."/>
        </authorList>
    </citation>
    <scope>NUCLEOTIDE SEQUENCE [LARGE SCALE GENOMIC DNA]</scope>
    <source>
        <strain evidence="8 9">NRRL Y-17804</strain>
    </source>
</reference>
<dbReference type="GO" id="GO:0034274">
    <property type="term" value="C:Atg12-Atg5-Atg16 complex"/>
    <property type="evidence" value="ECO:0007669"/>
    <property type="project" value="TreeGrafter"/>
</dbReference>
<dbReference type="Pfam" id="PF10937">
    <property type="entry name" value="Kgd4-YMR31"/>
    <property type="match status" value="1"/>
</dbReference>
<feature type="region of interest" description="Disordered" evidence="6">
    <location>
        <begin position="34"/>
        <end position="73"/>
    </location>
</feature>
<evidence type="ECO:0000256" key="2">
    <source>
        <dbReference type="ARBA" id="ARBA00005331"/>
    </source>
</evidence>
<dbReference type="EMBL" id="BACD03000001">
    <property type="protein sequence ID" value="GAO45875.1"/>
    <property type="molecule type" value="Genomic_DNA"/>
</dbReference>
<reference evidence="8 9" key="3">
    <citation type="journal article" date="2015" name="Genome Announc.">
        <title>Draft Genome Sequence of the Archiascomycetous Yeast Saitoella complicata.</title>
        <authorList>
            <person name="Yamauchi K."/>
            <person name="Kondo S."/>
            <person name="Hamamoto M."/>
            <person name="Takahashi Y."/>
            <person name="Ogura Y."/>
            <person name="Hayashi T."/>
            <person name="Nishida H."/>
        </authorList>
    </citation>
    <scope>NUCLEOTIDE SEQUENCE [LARGE SCALE GENOMIC DNA]</scope>
    <source>
        <strain evidence="8 9">NRRL Y-17804</strain>
    </source>
</reference>
<evidence type="ECO:0000313" key="9">
    <source>
        <dbReference type="Proteomes" id="UP000033140"/>
    </source>
</evidence>
<evidence type="ECO:0000259" key="7">
    <source>
        <dbReference type="Pfam" id="PF08614"/>
    </source>
</evidence>
<dbReference type="GO" id="GO:0034045">
    <property type="term" value="C:phagophore assembly site membrane"/>
    <property type="evidence" value="ECO:0007669"/>
    <property type="project" value="TreeGrafter"/>
</dbReference>
<dbReference type="GO" id="GO:0000045">
    <property type="term" value="P:autophagosome assembly"/>
    <property type="evidence" value="ECO:0007669"/>
    <property type="project" value="InterPro"/>
</dbReference>
<sequence length="457" mass="51504">MMLRGLNSRPAGCQAEQLVGTDGAKLRGWAGKVEEGYNAGPRPAAIRSRSRRKAHDSAYSRTRSVNSSDVSEVARTSNAHEISTATAMSLQEPQAWREQLLSRLLERDRREKAHTEMIQAYTKLAAGVVEANKPRPSSESGAAEKSTKFPSADSSDNVDEFKATIADLYKLQSELKQQLNTTTKELETTKDAVANIERQLSHAQARRDALERKDRVNEETMREKNKEIQYLQDEILTFQLQLSLLEDKVNGLEADNRQLLERWMQKMKQEAEKMNEANEIQPRPNHHLQPATLHRQLSPLKTMQITRVLRASTYTPSIRFLGRRTIPKNIDHSLKPHPEGPREFPDSFIKYRSSAQQHGPLGNNGRDASTSPNAQSQGSLFMDRDELPARFRRMVMTAAEMEAVETGGATIETNDALCWIELYHYQKGAICGGRPVNLQNGSYGYMEQAFVSISLAR</sequence>
<gene>
    <name evidence="8" type="ORF">G7K_0121-t1</name>
</gene>
<comment type="similarity">
    <text evidence="2">Belongs to the ATG16 family.</text>
</comment>
<dbReference type="GO" id="GO:0043495">
    <property type="term" value="F:protein-membrane adaptor activity"/>
    <property type="evidence" value="ECO:0007669"/>
    <property type="project" value="TreeGrafter"/>
</dbReference>
<feature type="coiled-coil region" evidence="5">
    <location>
        <begin position="172"/>
        <end position="213"/>
    </location>
</feature>
<dbReference type="Gene3D" id="1.20.5.170">
    <property type="match status" value="1"/>
</dbReference>
<dbReference type="PANTHER" id="PTHR19878:SF8">
    <property type="entry name" value="AUTOPHAGY-RELATED 16, ISOFORM F"/>
    <property type="match status" value="1"/>
</dbReference>
<feature type="compositionally biased region" description="Polar residues" evidence="6">
    <location>
        <begin position="59"/>
        <end position="73"/>
    </location>
</feature>
<evidence type="ECO:0000256" key="4">
    <source>
        <dbReference type="ARBA" id="ARBA00043970"/>
    </source>
</evidence>
<dbReference type="Pfam" id="PF08614">
    <property type="entry name" value="ATG16"/>
    <property type="match status" value="1"/>
</dbReference>
<accession>A0A0E9N911</accession>
<organism evidence="8 9">
    <name type="scientific">Saitoella complicata (strain BCRC 22490 / CBS 7301 / JCM 7358 / NBRC 10748 / NRRL Y-17804)</name>
    <dbReference type="NCBI Taxonomy" id="698492"/>
    <lineage>
        <taxon>Eukaryota</taxon>
        <taxon>Fungi</taxon>
        <taxon>Dikarya</taxon>
        <taxon>Ascomycota</taxon>
        <taxon>Taphrinomycotina</taxon>
        <taxon>Taphrinomycotina incertae sedis</taxon>
        <taxon>Saitoella</taxon>
    </lineage>
</organism>
<keyword evidence="9" id="KW-1185">Reference proteome</keyword>
<feature type="coiled-coil region" evidence="5">
    <location>
        <begin position="242"/>
        <end position="280"/>
    </location>
</feature>
<evidence type="ECO:0000313" key="8">
    <source>
        <dbReference type="EMBL" id="GAO45875.1"/>
    </source>
</evidence>
<name>A0A0E9N911_SAICN</name>
<dbReference type="AlphaFoldDB" id="A0A0E9N911"/>
<feature type="region of interest" description="Disordered" evidence="6">
    <location>
        <begin position="129"/>
        <end position="156"/>
    </location>
</feature>
<keyword evidence="3" id="KW-0496">Mitochondrion</keyword>
<evidence type="ECO:0000256" key="3">
    <source>
        <dbReference type="ARBA" id="ARBA00023128"/>
    </source>
</evidence>
<comment type="similarity">
    <text evidence="4">Belongs to the alpha-ketoglutarate dehydrogenase component 4 family.</text>
</comment>
<proteinExistence type="inferred from homology"/>
<dbReference type="PANTHER" id="PTHR19878">
    <property type="entry name" value="AUTOPHAGY PROTEIN 16-LIKE"/>
    <property type="match status" value="1"/>
</dbReference>
<dbReference type="STRING" id="698492.A0A0E9N911"/>
<dbReference type="CDD" id="cd22887">
    <property type="entry name" value="Atg16_CCD"/>
    <property type="match status" value="1"/>
</dbReference>
<dbReference type="InterPro" id="IPR020373">
    <property type="entry name" value="Kgd4/YMR-31"/>
</dbReference>
<evidence type="ECO:0000256" key="1">
    <source>
        <dbReference type="ARBA" id="ARBA00004173"/>
    </source>
</evidence>
<comment type="caution">
    <text evidence="8">The sequence shown here is derived from an EMBL/GenBank/DDBJ whole genome shotgun (WGS) entry which is preliminary data.</text>
</comment>
<dbReference type="GO" id="GO:0005739">
    <property type="term" value="C:mitochondrion"/>
    <property type="evidence" value="ECO:0007669"/>
    <property type="project" value="UniProtKB-SubCell"/>
</dbReference>
<feature type="compositionally biased region" description="Polar residues" evidence="6">
    <location>
        <begin position="366"/>
        <end position="379"/>
    </location>
</feature>
<comment type="subcellular location">
    <subcellularLocation>
        <location evidence="1">Mitochondrion</location>
    </subcellularLocation>
</comment>
<evidence type="ECO:0000256" key="6">
    <source>
        <dbReference type="SAM" id="MobiDB-lite"/>
    </source>
</evidence>
<dbReference type="GO" id="GO:0006103">
    <property type="term" value="P:2-oxoglutarate metabolic process"/>
    <property type="evidence" value="ECO:0007669"/>
    <property type="project" value="InterPro"/>
</dbReference>
<dbReference type="GO" id="GO:0000421">
    <property type="term" value="C:autophagosome membrane"/>
    <property type="evidence" value="ECO:0007669"/>
    <property type="project" value="TreeGrafter"/>
</dbReference>
<feature type="region of interest" description="Disordered" evidence="6">
    <location>
        <begin position="355"/>
        <end position="382"/>
    </location>
</feature>
<dbReference type="Proteomes" id="UP000033140">
    <property type="component" value="Unassembled WGS sequence"/>
</dbReference>
<protein>
    <recommendedName>
        <fullName evidence="7">Autophagy-related protein 16 domain-containing protein</fullName>
    </recommendedName>
</protein>
<reference evidence="8 9" key="2">
    <citation type="journal article" date="2014" name="J. Gen. Appl. Microbiol.">
        <title>The early diverging ascomycetous budding yeast Saitoella complicata has three histone deacetylases belonging to the Clr6, Hos2, and Rpd3 lineages.</title>
        <authorList>
            <person name="Nishida H."/>
            <person name="Matsumoto T."/>
            <person name="Kondo S."/>
            <person name="Hamamoto M."/>
            <person name="Yoshikawa H."/>
        </authorList>
    </citation>
    <scope>NUCLEOTIDE SEQUENCE [LARGE SCALE GENOMIC DNA]</scope>
    <source>
        <strain evidence="8 9">NRRL Y-17804</strain>
    </source>
</reference>
<evidence type="ECO:0000256" key="5">
    <source>
        <dbReference type="SAM" id="Coils"/>
    </source>
</evidence>
<feature type="domain" description="Autophagy-related protein 16" evidence="7">
    <location>
        <begin position="100"/>
        <end position="275"/>
    </location>
</feature>
<keyword evidence="5" id="KW-0175">Coiled coil</keyword>